<keyword evidence="2" id="KW-0472">Membrane</keyword>
<evidence type="ECO:0000313" key="4">
    <source>
        <dbReference type="Proteomes" id="UP001620626"/>
    </source>
</evidence>
<proteinExistence type="predicted"/>
<protein>
    <submittedName>
        <fullName evidence="3">Uncharacterized protein</fullName>
    </submittedName>
</protein>
<sequence>MNYPTNFFWLPVNNCVCPVKDNLCYQFPGYKKPVICAHKLVYNITAFLSNPPHIPNESAPASLSSGSVLLLLTMLQIFIILLTVALCCCLFVCAARGRTYTVNGSRSARRRAAASTLSAFQARTSALGLGIAGPLAVPNRPAGSTSHRVPRLNGQVQQLQQMVAQLESEKRMLERMVVMKVEPMDMEDSTAELPGTKGGGEHWPVDFEVAFGMERMSLNG</sequence>
<evidence type="ECO:0000256" key="2">
    <source>
        <dbReference type="SAM" id="Phobius"/>
    </source>
</evidence>
<feature type="coiled-coil region" evidence="1">
    <location>
        <begin position="149"/>
        <end position="176"/>
    </location>
</feature>
<dbReference type="EMBL" id="JBICBT010000593">
    <property type="protein sequence ID" value="KAL3108214.1"/>
    <property type="molecule type" value="Genomic_DNA"/>
</dbReference>
<keyword evidence="2" id="KW-0812">Transmembrane</keyword>
<comment type="caution">
    <text evidence="3">The sequence shown here is derived from an EMBL/GenBank/DDBJ whole genome shotgun (WGS) entry which is preliminary data.</text>
</comment>
<reference evidence="3 4" key="1">
    <citation type="submission" date="2024-10" db="EMBL/GenBank/DDBJ databases">
        <authorList>
            <person name="Kim D."/>
        </authorList>
    </citation>
    <scope>NUCLEOTIDE SEQUENCE [LARGE SCALE GENOMIC DNA]</scope>
    <source>
        <strain evidence="3">BH-2024</strain>
    </source>
</reference>
<evidence type="ECO:0000313" key="3">
    <source>
        <dbReference type="EMBL" id="KAL3108214.1"/>
    </source>
</evidence>
<feature type="transmembrane region" description="Helical" evidence="2">
    <location>
        <begin position="68"/>
        <end position="93"/>
    </location>
</feature>
<keyword evidence="1" id="KW-0175">Coiled coil</keyword>
<keyword evidence="2" id="KW-1133">Transmembrane helix</keyword>
<evidence type="ECO:0000256" key="1">
    <source>
        <dbReference type="SAM" id="Coils"/>
    </source>
</evidence>
<gene>
    <name evidence="3" type="ORF">niasHT_018622</name>
</gene>
<dbReference type="Proteomes" id="UP001620626">
    <property type="component" value="Unassembled WGS sequence"/>
</dbReference>
<accession>A0ABD2KZG9</accession>
<keyword evidence="4" id="KW-1185">Reference proteome</keyword>
<organism evidence="3 4">
    <name type="scientific">Heterodera trifolii</name>
    <dbReference type="NCBI Taxonomy" id="157864"/>
    <lineage>
        <taxon>Eukaryota</taxon>
        <taxon>Metazoa</taxon>
        <taxon>Ecdysozoa</taxon>
        <taxon>Nematoda</taxon>
        <taxon>Chromadorea</taxon>
        <taxon>Rhabditida</taxon>
        <taxon>Tylenchina</taxon>
        <taxon>Tylenchomorpha</taxon>
        <taxon>Tylenchoidea</taxon>
        <taxon>Heteroderidae</taxon>
        <taxon>Heteroderinae</taxon>
        <taxon>Heterodera</taxon>
    </lineage>
</organism>
<name>A0ABD2KZG9_9BILA</name>
<dbReference type="AlphaFoldDB" id="A0ABD2KZG9"/>